<dbReference type="AlphaFoldDB" id="A0AAV8HR57"/>
<organism evidence="1 2">
    <name type="scientific">Rhynchospora pubera</name>
    <dbReference type="NCBI Taxonomy" id="906938"/>
    <lineage>
        <taxon>Eukaryota</taxon>
        <taxon>Viridiplantae</taxon>
        <taxon>Streptophyta</taxon>
        <taxon>Embryophyta</taxon>
        <taxon>Tracheophyta</taxon>
        <taxon>Spermatophyta</taxon>
        <taxon>Magnoliopsida</taxon>
        <taxon>Liliopsida</taxon>
        <taxon>Poales</taxon>
        <taxon>Cyperaceae</taxon>
        <taxon>Cyperoideae</taxon>
        <taxon>Rhynchosporeae</taxon>
        <taxon>Rhynchospora</taxon>
    </lineage>
</organism>
<sequence>MASFHELSSQIYLSPSSLCLCLSSSTHTHTLTHSFKHINKQTKMAEENEALYHYSSPGPIYYVQSPSTATTVTTTSHVLTHPPDSVFLSPHFAADDTSELNTTHRHSDDTSRLVLSRYSSSRGSNNSFLHDKKECFADGTYKSRKRQVLTIVSRHGEEEEETDGLKRSLFWRFVSLDPTSTGCCIVFQLAWRLAVSVAFAFLIFFLATRPANPHFSFKVGKVEHFNLGEGMDNSGVVTNILDCNCSITMEVENYSKVFGLRIDSTTLEMVFAEMSFATSQADKSYVPNQSKKTMTIFVSAKNKPMYAAGRGMQDLLETKQGLPIMVRVESRSVYHVIGNLIRLRYRQRAECLLFLKGLHRTQIYSSSCPASKFYK</sequence>
<protein>
    <recommendedName>
        <fullName evidence="3">Late embryogenesis abundant protein LEA-2 subgroup domain-containing protein</fullName>
    </recommendedName>
</protein>
<keyword evidence="2" id="KW-1185">Reference proteome</keyword>
<proteinExistence type="predicted"/>
<dbReference type="PANTHER" id="PTHR48436">
    <property type="entry name" value="2, PUTATIVE-RELATED"/>
    <property type="match status" value="1"/>
</dbReference>
<evidence type="ECO:0008006" key="3">
    <source>
        <dbReference type="Google" id="ProtNLM"/>
    </source>
</evidence>
<evidence type="ECO:0000313" key="1">
    <source>
        <dbReference type="EMBL" id="KAJ4820102.1"/>
    </source>
</evidence>
<reference evidence="1" key="1">
    <citation type="submission" date="2022-08" db="EMBL/GenBank/DDBJ databases">
        <authorList>
            <person name="Marques A."/>
        </authorList>
    </citation>
    <scope>NUCLEOTIDE SEQUENCE</scope>
    <source>
        <strain evidence="1">RhyPub2mFocal</strain>
        <tissue evidence="1">Leaves</tissue>
    </source>
</reference>
<name>A0AAV8HR57_9POAL</name>
<gene>
    <name evidence="1" type="ORF">LUZ62_032668</name>
</gene>
<dbReference type="EMBL" id="JAMFTS010000001">
    <property type="protein sequence ID" value="KAJ4820102.1"/>
    <property type="molecule type" value="Genomic_DNA"/>
</dbReference>
<dbReference type="InterPro" id="IPR055276">
    <property type="entry name" value="NHL41-like"/>
</dbReference>
<comment type="caution">
    <text evidence="1">The sequence shown here is derived from an EMBL/GenBank/DDBJ whole genome shotgun (WGS) entry which is preliminary data.</text>
</comment>
<dbReference type="Proteomes" id="UP001140206">
    <property type="component" value="Chromosome 1"/>
</dbReference>
<accession>A0AAV8HR57</accession>
<dbReference type="PANTHER" id="PTHR48436:SF1">
    <property type="entry name" value="2, PUTATIVE-RELATED"/>
    <property type="match status" value="1"/>
</dbReference>
<evidence type="ECO:0000313" key="2">
    <source>
        <dbReference type="Proteomes" id="UP001140206"/>
    </source>
</evidence>